<feature type="transmembrane region" description="Helical" evidence="9">
    <location>
        <begin position="98"/>
        <end position="122"/>
    </location>
</feature>
<comment type="pathway">
    <text evidence="9">Protein modification; lipoprotein biosynthesis (signal peptide cleavage).</text>
</comment>
<keyword evidence="7 9" id="KW-1133">Transmembrane helix</keyword>
<comment type="caution">
    <text evidence="11">The sequence shown here is derived from an EMBL/GenBank/DDBJ whole genome shotgun (WGS) entry which is preliminary data.</text>
</comment>
<feature type="active site" evidence="9">
    <location>
        <position position="149"/>
    </location>
</feature>
<dbReference type="RefSeq" id="WP_154917909.1">
    <property type="nucleotide sequence ID" value="NZ_VUOE01000001.1"/>
</dbReference>
<keyword evidence="6 9" id="KW-0378">Hydrolase</keyword>
<proteinExistence type="inferred from homology"/>
<feature type="compositionally biased region" description="Polar residues" evidence="10">
    <location>
        <begin position="219"/>
        <end position="229"/>
    </location>
</feature>
<evidence type="ECO:0000313" key="11">
    <source>
        <dbReference type="EMBL" id="KAA2219484.1"/>
    </source>
</evidence>
<comment type="similarity">
    <text evidence="1 9">Belongs to the peptidase A8 family.</text>
</comment>
<evidence type="ECO:0000256" key="9">
    <source>
        <dbReference type="HAMAP-Rule" id="MF_00161"/>
    </source>
</evidence>
<feature type="active site" evidence="9">
    <location>
        <position position="183"/>
    </location>
</feature>
<evidence type="ECO:0000256" key="5">
    <source>
        <dbReference type="ARBA" id="ARBA00022750"/>
    </source>
</evidence>
<dbReference type="InterPro" id="IPR001872">
    <property type="entry name" value="Peptidase_A8"/>
</dbReference>
<dbReference type="GO" id="GO:0005886">
    <property type="term" value="C:plasma membrane"/>
    <property type="evidence" value="ECO:0007669"/>
    <property type="project" value="UniProtKB-SubCell"/>
</dbReference>
<dbReference type="UniPathway" id="UPA00665"/>
<evidence type="ECO:0000256" key="7">
    <source>
        <dbReference type="ARBA" id="ARBA00022989"/>
    </source>
</evidence>
<dbReference type="EC" id="3.4.23.36" evidence="9"/>
<dbReference type="NCBIfam" id="NF011369">
    <property type="entry name" value="PRK14788.1"/>
    <property type="match status" value="1"/>
</dbReference>
<dbReference type="Proteomes" id="UP000323188">
    <property type="component" value="Unassembled WGS sequence"/>
</dbReference>
<comment type="caution">
    <text evidence="9">Lacks conserved residue(s) required for the propagation of feature annotation.</text>
</comment>
<evidence type="ECO:0000256" key="4">
    <source>
        <dbReference type="ARBA" id="ARBA00022692"/>
    </source>
</evidence>
<keyword evidence="3 9" id="KW-0645">Protease</keyword>
<keyword evidence="8 9" id="KW-0472">Membrane</keyword>
<evidence type="ECO:0000313" key="12">
    <source>
        <dbReference type="Proteomes" id="UP000323188"/>
    </source>
</evidence>
<dbReference type="GO" id="GO:0006508">
    <property type="term" value="P:proteolysis"/>
    <property type="evidence" value="ECO:0007669"/>
    <property type="project" value="UniProtKB-KW"/>
</dbReference>
<evidence type="ECO:0000256" key="8">
    <source>
        <dbReference type="ARBA" id="ARBA00023136"/>
    </source>
</evidence>
<feature type="transmembrane region" description="Helical" evidence="9">
    <location>
        <begin position="69"/>
        <end position="86"/>
    </location>
</feature>
<dbReference type="AlphaFoldDB" id="A0A5B2TYN6"/>
<feature type="transmembrane region" description="Helical" evidence="9">
    <location>
        <begin position="178"/>
        <end position="197"/>
    </location>
</feature>
<comment type="catalytic activity">
    <reaction evidence="9">
        <text>Release of signal peptides from bacterial membrane prolipoproteins. Hydrolyzes -Xaa-Yaa-Zaa-|-(S,diacylglyceryl)Cys-, in which Xaa is hydrophobic (preferably Leu), and Yaa (Ala or Ser) and Zaa (Gly or Ala) have small, neutral side chains.</text>
        <dbReference type="EC" id="3.4.23.36"/>
    </reaction>
</comment>
<evidence type="ECO:0000256" key="2">
    <source>
        <dbReference type="ARBA" id="ARBA00022475"/>
    </source>
</evidence>
<dbReference type="PANTHER" id="PTHR33695:SF1">
    <property type="entry name" value="LIPOPROTEIN SIGNAL PEPTIDASE"/>
    <property type="match status" value="1"/>
</dbReference>
<organism evidence="11 12">
    <name type="scientific">Maribacter flavus</name>
    <dbReference type="NCBI Taxonomy" id="1658664"/>
    <lineage>
        <taxon>Bacteria</taxon>
        <taxon>Pseudomonadati</taxon>
        <taxon>Bacteroidota</taxon>
        <taxon>Flavobacteriia</taxon>
        <taxon>Flavobacteriales</taxon>
        <taxon>Flavobacteriaceae</taxon>
        <taxon>Maribacter</taxon>
    </lineage>
</organism>
<evidence type="ECO:0000256" key="3">
    <source>
        <dbReference type="ARBA" id="ARBA00022670"/>
    </source>
</evidence>
<evidence type="ECO:0000256" key="6">
    <source>
        <dbReference type="ARBA" id="ARBA00022801"/>
    </source>
</evidence>
<sequence length="229" mass="25755">MNLKKSILLIVLILLIDQWSKIYIKTHFVLGESVDVFNWFKILFIENEGAAWGAKLSDVLPISDATGKLVLTIFRLFAIFGIGYWLHDVIRKKSSKTLIVAVSLIFAGALGNILDSVFYGLIFDDSYNHVATLFSDEPYGKAFYGKVVDMLYFPLVDTTWPDWMPFVGGKNFRFFEPVFNIADTAISTGVGILLVFNKRAFGKDDGKDTDEMGVDTHESFGQPQEPSKE</sequence>
<feature type="region of interest" description="Disordered" evidence="10">
    <location>
        <begin position="204"/>
        <end position="229"/>
    </location>
</feature>
<comment type="function">
    <text evidence="9">This protein specifically catalyzes the removal of signal peptides from prolipoproteins.</text>
</comment>
<dbReference type="Pfam" id="PF01252">
    <property type="entry name" value="Peptidase_A8"/>
    <property type="match status" value="1"/>
</dbReference>
<name>A0A5B2TYN6_9FLAO</name>
<dbReference type="GO" id="GO:0004190">
    <property type="term" value="F:aspartic-type endopeptidase activity"/>
    <property type="evidence" value="ECO:0007669"/>
    <property type="project" value="UniProtKB-UniRule"/>
</dbReference>
<feature type="compositionally biased region" description="Basic and acidic residues" evidence="10">
    <location>
        <begin position="204"/>
        <end position="218"/>
    </location>
</feature>
<keyword evidence="11" id="KW-0449">Lipoprotein</keyword>
<dbReference type="PANTHER" id="PTHR33695">
    <property type="entry name" value="LIPOPROTEIN SIGNAL PEPTIDASE"/>
    <property type="match status" value="1"/>
</dbReference>
<gene>
    <name evidence="9" type="primary">lspA</name>
    <name evidence="11" type="ORF">F0361_07745</name>
</gene>
<dbReference type="HAMAP" id="MF_00161">
    <property type="entry name" value="LspA"/>
    <property type="match status" value="1"/>
</dbReference>
<evidence type="ECO:0000256" key="1">
    <source>
        <dbReference type="ARBA" id="ARBA00006139"/>
    </source>
</evidence>
<dbReference type="EMBL" id="VUOE01000001">
    <property type="protein sequence ID" value="KAA2219484.1"/>
    <property type="molecule type" value="Genomic_DNA"/>
</dbReference>
<keyword evidence="5 9" id="KW-0064">Aspartyl protease</keyword>
<keyword evidence="4 9" id="KW-0812">Transmembrane</keyword>
<reference evidence="11 12" key="1">
    <citation type="submission" date="2019-09" db="EMBL/GenBank/DDBJ databases">
        <authorList>
            <person name="Khan S.A."/>
            <person name="Jeon C.O."/>
            <person name="Chun B.H."/>
            <person name="Jeong S.E."/>
        </authorList>
    </citation>
    <scope>NUCLEOTIDE SEQUENCE [LARGE SCALE GENOMIC DNA]</scope>
    <source>
        <strain evidence="11 12">KCTC 42508</strain>
    </source>
</reference>
<comment type="subcellular location">
    <subcellularLocation>
        <location evidence="9">Cell membrane</location>
        <topology evidence="9">Multi-pass membrane protein</topology>
    </subcellularLocation>
</comment>
<accession>A0A5B2TYN6</accession>
<evidence type="ECO:0000256" key="10">
    <source>
        <dbReference type="SAM" id="MobiDB-lite"/>
    </source>
</evidence>
<protein>
    <recommendedName>
        <fullName evidence="9">Lipoprotein signal peptidase</fullName>
        <ecNumber evidence="9">3.4.23.36</ecNumber>
    </recommendedName>
    <alternativeName>
        <fullName evidence="9">Prolipoprotein signal peptidase</fullName>
    </alternativeName>
    <alternativeName>
        <fullName evidence="9">Signal peptidase II</fullName>
        <shortName evidence="9">SPase II</shortName>
    </alternativeName>
</protein>
<keyword evidence="2 9" id="KW-1003">Cell membrane</keyword>